<dbReference type="EMBL" id="CM001196">
    <property type="protein sequence ID" value="EGP92580.1"/>
    <property type="molecule type" value="Genomic_DNA"/>
</dbReference>
<dbReference type="RefSeq" id="XP_003857604.1">
    <property type="nucleotide sequence ID" value="XM_003857556.1"/>
</dbReference>
<keyword evidence="2" id="KW-1185">Reference proteome</keyword>
<gene>
    <name evidence="1" type="ORF">MYCGRDRAFT_102155</name>
</gene>
<dbReference type="KEGG" id="ztr:MYCGRDRAFT_102155"/>
<evidence type="ECO:0000313" key="2">
    <source>
        <dbReference type="Proteomes" id="UP000008062"/>
    </source>
</evidence>
<protein>
    <submittedName>
        <fullName evidence="1">Uncharacterized protein</fullName>
    </submittedName>
</protein>
<sequence length="117" mass="13248">MPGESMDRSRFLKEYVLDVKTEFTIDGNSANWVPTTHVRAQKWGEEISVIDLKDEAPKGRFRHRSATMALGPDNKFLIIARTRSSEFTGTRPRSRSLSSSATVVVMWASLYSPLSQR</sequence>
<dbReference type="OrthoDB" id="1367865at2759"/>
<proteinExistence type="predicted"/>
<dbReference type="GeneID" id="13394300"/>
<reference evidence="1 2" key="1">
    <citation type="journal article" date="2011" name="PLoS Genet.">
        <title>Finished genome of the fungal wheat pathogen Mycosphaerella graminicola reveals dispensome structure, chromosome plasticity, and stealth pathogenesis.</title>
        <authorList>
            <person name="Goodwin S.B."/>
            <person name="Ben M'barek S."/>
            <person name="Dhillon B."/>
            <person name="Wittenberg A.H.J."/>
            <person name="Crane C.F."/>
            <person name="Hane J.K."/>
            <person name="Foster A.J."/>
            <person name="Van der Lee T.A.J."/>
            <person name="Grimwood J."/>
            <person name="Aerts A."/>
            <person name="Antoniw J."/>
            <person name="Bailey A."/>
            <person name="Bluhm B."/>
            <person name="Bowler J."/>
            <person name="Bristow J."/>
            <person name="van der Burgt A."/>
            <person name="Canto-Canche B."/>
            <person name="Churchill A.C.L."/>
            <person name="Conde-Ferraez L."/>
            <person name="Cools H.J."/>
            <person name="Coutinho P.M."/>
            <person name="Csukai M."/>
            <person name="Dehal P."/>
            <person name="De Wit P."/>
            <person name="Donzelli B."/>
            <person name="van de Geest H.C."/>
            <person name="van Ham R.C.H.J."/>
            <person name="Hammond-Kosack K.E."/>
            <person name="Henrissat B."/>
            <person name="Kilian A."/>
            <person name="Kobayashi A.K."/>
            <person name="Koopmann E."/>
            <person name="Kourmpetis Y."/>
            <person name="Kuzniar A."/>
            <person name="Lindquist E."/>
            <person name="Lombard V."/>
            <person name="Maliepaard C."/>
            <person name="Martins N."/>
            <person name="Mehrabi R."/>
            <person name="Nap J.P.H."/>
            <person name="Ponomarenko A."/>
            <person name="Rudd J.J."/>
            <person name="Salamov A."/>
            <person name="Schmutz J."/>
            <person name="Schouten H.J."/>
            <person name="Shapiro H."/>
            <person name="Stergiopoulos I."/>
            <person name="Torriani S.F.F."/>
            <person name="Tu H."/>
            <person name="de Vries R.P."/>
            <person name="Waalwijk C."/>
            <person name="Ware S.B."/>
            <person name="Wiebenga A."/>
            <person name="Zwiers L.-H."/>
            <person name="Oliver R.P."/>
            <person name="Grigoriev I.V."/>
            <person name="Kema G.H.J."/>
        </authorList>
    </citation>
    <scope>NUCLEOTIDE SEQUENCE [LARGE SCALE GENOMIC DNA]</scope>
    <source>
        <strain evidence="2">CBS 115943 / IPO323</strain>
    </source>
</reference>
<dbReference type="AlphaFoldDB" id="F9WZR9"/>
<dbReference type="eggNOG" id="ENOG502T24Y">
    <property type="taxonomic scope" value="Eukaryota"/>
</dbReference>
<organism evidence="1 2">
    <name type="scientific">Zymoseptoria tritici (strain CBS 115943 / IPO323)</name>
    <name type="common">Speckled leaf blotch fungus</name>
    <name type="synonym">Septoria tritici</name>
    <dbReference type="NCBI Taxonomy" id="336722"/>
    <lineage>
        <taxon>Eukaryota</taxon>
        <taxon>Fungi</taxon>
        <taxon>Dikarya</taxon>
        <taxon>Ascomycota</taxon>
        <taxon>Pezizomycotina</taxon>
        <taxon>Dothideomycetes</taxon>
        <taxon>Dothideomycetidae</taxon>
        <taxon>Mycosphaerellales</taxon>
        <taxon>Mycosphaerellaceae</taxon>
        <taxon>Zymoseptoria</taxon>
    </lineage>
</organism>
<evidence type="ECO:0000313" key="1">
    <source>
        <dbReference type="EMBL" id="EGP92580.1"/>
    </source>
</evidence>
<dbReference type="HOGENOM" id="CLU_2086693_0_0_1"/>
<dbReference type="InParanoid" id="F9WZR9"/>
<dbReference type="Proteomes" id="UP000008062">
    <property type="component" value="Chromosome 1"/>
</dbReference>
<name>F9WZR9_ZYMTI</name>
<accession>F9WZR9</accession>